<comment type="caution">
    <text evidence="2">The sequence shown here is derived from an EMBL/GenBank/DDBJ whole genome shotgun (WGS) entry which is preliminary data.</text>
</comment>
<dbReference type="OrthoDB" id="1306244at2759"/>
<sequence>MTLNGLNQVLKGLCIEGSRWTISRQDCYTVDKVSLKSSCKKQDAVLKRSLQKNFTKPMLEFPKFPKELQVSVEEETGEVEPTKTEPTSTKPAVVEKDETQGHEEEADKTEMVNIATDHEGMEN</sequence>
<evidence type="ECO:0000313" key="2">
    <source>
        <dbReference type="EMBL" id="KAH1046386.1"/>
    </source>
</evidence>
<proteinExistence type="predicted"/>
<feature type="region of interest" description="Disordered" evidence="1">
    <location>
        <begin position="71"/>
        <end position="123"/>
    </location>
</feature>
<reference evidence="2 3" key="1">
    <citation type="journal article" date="2021" name="Plant Biotechnol. J.">
        <title>Multi-omics assisted identification of the key and species-specific regulatory components of drought-tolerant mechanisms in Gossypium stocksii.</title>
        <authorList>
            <person name="Yu D."/>
            <person name="Ke L."/>
            <person name="Zhang D."/>
            <person name="Wu Y."/>
            <person name="Sun Y."/>
            <person name="Mei J."/>
            <person name="Sun J."/>
            <person name="Sun Y."/>
        </authorList>
    </citation>
    <scope>NUCLEOTIDE SEQUENCE [LARGE SCALE GENOMIC DNA]</scope>
    <source>
        <strain evidence="3">cv. E1</strain>
        <tissue evidence="2">Leaf</tissue>
    </source>
</reference>
<gene>
    <name evidence="2" type="ORF">J1N35_037170</name>
</gene>
<name>A0A9D3UJ59_9ROSI</name>
<accession>A0A9D3UJ59</accession>
<dbReference type="AlphaFoldDB" id="A0A9D3UJ59"/>
<feature type="compositionally biased region" description="Basic and acidic residues" evidence="1">
    <location>
        <begin position="93"/>
        <end position="123"/>
    </location>
</feature>
<evidence type="ECO:0000313" key="3">
    <source>
        <dbReference type="Proteomes" id="UP000828251"/>
    </source>
</evidence>
<protein>
    <submittedName>
        <fullName evidence="2">Uncharacterized protein</fullName>
    </submittedName>
</protein>
<keyword evidence="3" id="KW-1185">Reference proteome</keyword>
<organism evidence="2 3">
    <name type="scientific">Gossypium stocksii</name>
    <dbReference type="NCBI Taxonomy" id="47602"/>
    <lineage>
        <taxon>Eukaryota</taxon>
        <taxon>Viridiplantae</taxon>
        <taxon>Streptophyta</taxon>
        <taxon>Embryophyta</taxon>
        <taxon>Tracheophyta</taxon>
        <taxon>Spermatophyta</taxon>
        <taxon>Magnoliopsida</taxon>
        <taxon>eudicotyledons</taxon>
        <taxon>Gunneridae</taxon>
        <taxon>Pentapetalae</taxon>
        <taxon>rosids</taxon>
        <taxon>malvids</taxon>
        <taxon>Malvales</taxon>
        <taxon>Malvaceae</taxon>
        <taxon>Malvoideae</taxon>
        <taxon>Gossypium</taxon>
    </lineage>
</organism>
<dbReference type="Proteomes" id="UP000828251">
    <property type="component" value="Unassembled WGS sequence"/>
</dbReference>
<dbReference type="EMBL" id="JAIQCV010000011">
    <property type="protein sequence ID" value="KAH1046386.1"/>
    <property type="molecule type" value="Genomic_DNA"/>
</dbReference>
<evidence type="ECO:0000256" key="1">
    <source>
        <dbReference type="SAM" id="MobiDB-lite"/>
    </source>
</evidence>